<dbReference type="SUPFAM" id="SSF160369">
    <property type="entry name" value="Ribosomal protein L10-like"/>
    <property type="match status" value="1"/>
</dbReference>
<sequence>MPTQAKAQMIEELTDKLGRATIAILVQTQGLSVKDMNDLRKKMRAANVEFQIAKNTLLRIASERNNMNELDTSIFNGQTAVAFGFDDEVAAAKAVVDYTGNSKVVVLKSGILGGRTLSSEQVEGIGKIRGGKNQTKAEVVGTIQGPLSNVYGLISAPMRELCYVLQGRADQLGGASAE</sequence>
<evidence type="ECO:0000313" key="7">
    <source>
        <dbReference type="Proteomes" id="UP000654345"/>
    </source>
</evidence>
<dbReference type="CDD" id="cd05797">
    <property type="entry name" value="Ribosomal_L10"/>
    <property type="match status" value="1"/>
</dbReference>
<dbReference type="Gene3D" id="6.10.250.290">
    <property type="match status" value="1"/>
</dbReference>
<gene>
    <name evidence="5 6" type="primary">rplJ</name>
    <name evidence="6" type="ORF">KSB_19830</name>
</gene>
<name>A0ABQ3ULG3_9CHLR</name>
<proteinExistence type="inferred from homology"/>
<comment type="caution">
    <text evidence="6">The sequence shown here is derived from an EMBL/GenBank/DDBJ whole genome shotgun (WGS) entry which is preliminary data.</text>
</comment>
<dbReference type="Proteomes" id="UP000654345">
    <property type="component" value="Unassembled WGS sequence"/>
</dbReference>
<comment type="subunit">
    <text evidence="5">Part of the ribosomal stalk of the 50S ribosomal subunit. The N-terminus interacts with L11 and the large rRNA to form the base of the stalk. The C-terminus forms an elongated spine to which L12 dimers bind in a sequential fashion forming a multimeric L10(L12)X complex.</text>
</comment>
<comment type="function">
    <text evidence="5">Forms part of the ribosomal stalk, playing a central role in the interaction of the ribosome with GTP-bound translation factors.</text>
</comment>
<reference evidence="6 7" key="1">
    <citation type="journal article" date="2021" name="Int. J. Syst. Evol. Microbiol.">
        <title>Reticulibacter mediterranei gen. nov., sp. nov., within the new family Reticulibacteraceae fam. nov., and Ktedonospora formicarum gen. nov., sp. nov., Ktedonobacter robiniae sp. nov., Dictyobacter formicarum sp. nov. and Dictyobacter arantiisoli sp. nov., belonging to the class Ktedonobacteria.</title>
        <authorList>
            <person name="Yabe S."/>
            <person name="Zheng Y."/>
            <person name="Wang C.M."/>
            <person name="Sakai Y."/>
            <person name="Abe K."/>
            <person name="Yokota A."/>
            <person name="Donadio S."/>
            <person name="Cavaletti L."/>
            <person name="Monciardini P."/>
        </authorList>
    </citation>
    <scope>NUCLEOTIDE SEQUENCE [LARGE SCALE GENOMIC DNA]</scope>
    <source>
        <strain evidence="6 7">SOSP1-30</strain>
    </source>
</reference>
<dbReference type="Gene3D" id="3.30.70.1730">
    <property type="match status" value="1"/>
</dbReference>
<comment type="similarity">
    <text evidence="1 5">Belongs to the universal ribosomal protein uL10 family.</text>
</comment>
<dbReference type="NCBIfam" id="NF000955">
    <property type="entry name" value="PRK00099.1-1"/>
    <property type="match status" value="1"/>
</dbReference>
<evidence type="ECO:0000256" key="2">
    <source>
        <dbReference type="ARBA" id="ARBA00022980"/>
    </source>
</evidence>
<evidence type="ECO:0000256" key="4">
    <source>
        <dbReference type="ARBA" id="ARBA00035202"/>
    </source>
</evidence>
<evidence type="ECO:0000313" key="6">
    <source>
        <dbReference type="EMBL" id="GHO53508.1"/>
    </source>
</evidence>
<evidence type="ECO:0000256" key="5">
    <source>
        <dbReference type="HAMAP-Rule" id="MF_00362"/>
    </source>
</evidence>
<dbReference type="Pfam" id="PF00466">
    <property type="entry name" value="Ribosomal_L10"/>
    <property type="match status" value="1"/>
</dbReference>
<organism evidence="6 7">
    <name type="scientific">Ktedonobacter robiniae</name>
    <dbReference type="NCBI Taxonomy" id="2778365"/>
    <lineage>
        <taxon>Bacteria</taxon>
        <taxon>Bacillati</taxon>
        <taxon>Chloroflexota</taxon>
        <taxon>Ktedonobacteria</taxon>
        <taxon>Ktedonobacterales</taxon>
        <taxon>Ktedonobacteraceae</taxon>
        <taxon>Ktedonobacter</taxon>
    </lineage>
</organism>
<dbReference type="InterPro" id="IPR043141">
    <property type="entry name" value="Ribosomal_uL10-like_sf"/>
</dbReference>
<dbReference type="PANTHER" id="PTHR11560">
    <property type="entry name" value="39S RIBOSOMAL PROTEIN L10, MITOCHONDRIAL"/>
    <property type="match status" value="1"/>
</dbReference>
<dbReference type="GO" id="GO:0005840">
    <property type="term" value="C:ribosome"/>
    <property type="evidence" value="ECO:0007669"/>
    <property type="project" value="UniProtKB-KW"/>
</dbReference>
<dbReference type="InterPro" id="IPR001790">
    <property type="entry name" value="Ribosomal_uL10"/>
</dbReference>
<dbReference type="HAMAP" id="MF_00362">
    <property type="entry name" value="Ribosomal_uL10"/>
    <property type="match status" value="1"/>
</dbReference>
<keyword evidence="5" id="KW-0694">RNA-binding</keyword>
<dbReference type="RefSeq" id="WP_201370329.1">
    <property type="nucleotide sequence ID" value="NZ_BNJG01000001.1"/>
</dbReference>
<keyword evidence="5" id="KW-0699">rRNA-binding</keyword>
<dbReference type="InterPro" id="IPR022973">
    <property type="entry name" value="Ribosomal_uL10_bac"/>
</dbReference>
<accession>A0ABQ3ULG3</accession>
<keyword evidence="7" id="KW-1185">Reference proteome</keyword>
<evidence type="ECO:0000256" key="1">
    <source>
        <dbReference type="ARBA" id="ARBA00008889"/>
    </source>
</evidence>
<dbReference type="EMBL" id="BNJG01000001">
    <property type="protein sequence ID" value="GHO53508.1"/>
    <property type="molecule type" value="Genomic_DNA"/>
</dbReference>
<keyword evidence="3 5" id="KW-0687">Ribonucleoprotein</keyword>
<keyword evidence="2 5" id="KW-0689">Ribosomal protein</keyword>
<evidence type="ECO:0000256" key="3">
    <source>
        <dbReference type="ARBA" id="ARBA00023274"/>
    </source>
</evidence>
<protein>
    <recommendedName>
        <fullName evidence="4 5">Large ribosomal subunit protein uL10</fullName>
    </recommendedName>
</protein>
<dbReference type="InterPro" id="IPR047865">
    <property type="entry name" value="Ribosomal_uL10_bac_type"/>
</dbReference>